<dbReference type="STRING" id="983917.RGE_33220"/>
<dbReference type="AlphaFoldDB" id="I0HUH4"/>
<dbReference type="HOGENOM" id="CLU_008023_0_2_4"/>
<evidence type="ECO:0000313" key="11">
    <source>
        <dbReference type="EMBL" id="BAL96661.1"/>
    </source>
</evidence>
<evidence type="ECO:0000256" key="5">
    <source>
        <dbReference type="ARBA" id="ARBA00022679"/>
    </source>
</evidence>
<evidence type="ECO:0000256" key="6">
    <source>
        <dbReference type="ARBA" id="ARBA00022723"/>
    </source>
</evidence>
<dbReference type="EC" id="2.5.1.15" evidence="4 9"/>
<comment type="cofactor">
    <cofactor evidence="2 9">
        <name>Mg(2+)</name>
        <dbReference type="ChEBI" id="CHEBI:18420"/>
    </cofactor>
</comment>
<comment type="similarity">
    <text evidence="9">Belongs to the DHPS family.</text>
</comment>
<dbReference type="GO" id="GO:0005829">
    <property type="term" value="C:cytosol"/>
    <property type="evidence" value="ECO:0007669"/>
    <property type="project" value="TreeGrafter"/>
</dbReference>
<comment type="pathway">
    <text evidence="3 9">Cofactor biosynthesis; tetrahydrofolate biosynthesis; 7,8-dihydrofolate from 2-amino-4-hydroxy-6-hydroxymethyl-7,8-dihydropteridine diphosphate and 4-aminobenzoate: step 1/2.</text>
</comment>
<dbReference type="PROSITE" id="PS00793">
    <property type="entry name" value="DHPS_2"/>
    <property type="match status" value="1"/>
</dbReference>
<dbReference type="GO" id="GO:0004156">
    <property type="term" value="F:dihydropteroate synthase activity"/>
    <property type="evidence" value="ECO:0007669"/>
    <property type="project" value="UniProtKB-EC"/>
</dbReference>
<evidence type="ECO:0000256" key="2">
    <source>
        <dbReference type="ARBA" id="ARBA00001946"/>
    </source>
</evidence>
<dbReference type="Gene3D" id="3.20.20.20">
    <property type="entry name" value="Dihydropteroate synthase-like"/>
    <property type="match status" value="1"/>
</dbReference>
<dbReference type="SUPFAM" id="SSF51717">
    <property type="entry name" value="Dihydropteroate synthetase-like"/>
    <property type="match status" value="1"/>
</dbReference>
<dbReference type="KEGG" id="rge:RGE_33220"/>
<dbReference type="PATRIC" id="fig|983917.3.peg.3246"/>
<organism evidence="11 12">
    <name type="scientific">Rubrivivax gelatinosus (strain NBRC 100245 / IL144)</name>
    <dbReference type="NCBI Taxonomy" id="983917"/>
    <lineage>
        <taxon>Bacteria</taxon>
        <taxon>Pseudomonadati</taxon>
        <taxon>Pseudomonadota</taxon>
        <taxon>Betaproteobacteria</taxon>
        <taxon>Burkholderiales</taxon>
        <taxon>Sphaerotilaceae</taxon>
        <taxon>Rubrivivax</taxon>
    </lineage>
</organism>
<dbReference type="eggNOG" id="COG0294">
    <property type="taxonomic scope" value="Bacteria"/>
</dbReference>
<dbReference type="GO" id="GO:0046656">
    <property type="term" value="P:folic acid biosynthetic process"/>
    <property type="evidence" value="ECO:0007669"/>
    <property type="project" value="UniProtKB-KW"/>
</dbReference>
<dbReference type="PROSITE" id="PS00792">
    <property type="entry name" value="DHPS_1"/>
    <property type="match status" value="1"/>
</dbReference>
<keyword evidence="12" id="KW-1185">Reference proteome</keyword>
<dbReference type="GO" id="GO:0046872">
    <property type="term" value="F:metal ion binding"/>
    <property type="evidence" value="ECO:0007669"/>
    <property type="project" value="UniProtKB-KW"/>
</dbReference>
<name>I0HUH4_RUBGI</name>
<dbReference type="PANTHER" id="PTHR20941:SF1">
    <property type="entry name" value="FOLIC ACID SYNTHESIS PROTEIN FOL1"/>
    <property type="match status" value="1"/>
</dbReference>
<dbReference type="PROSITE" id="PS50972">
    <property type="entry name" value="PTERIN_BINDING"/>
    <property type="match status" value="1"/>
</dbReference>
<evidence type="ECO:0000256" key="1">
    <source>
        <dbReference type="ARBA" id="ARBA00000012"/>
    </source>
</evidence>
<dbReference type="PANTHER" id="PTHR20941">
    <property type="entry name" value="FOLATE SYNTHESIS PROTEINS"/>
    <property type="match status" value="1"/>
</dbReference>
<evidence type="ECO:0000256" key="8">
    <source>
        <dbReference type="ARBA" id="ARBA00022909"/>
    </source>
</evidence>
<keyword evidence="8 9" id="KW-0289">Folate biosynthesis</keyword>
<dbReference type="InterPro" id="IPR045031">
    <property type="entry name" value="DHP_synth-like"/>
</dbReference>
<dbReference type="Pfam" id="PF00809">
    <property type="entry name" value="Pterin_bind"/>
    <property type="match status" value="1"/>
</dbReference>
<evidence type="ECO:0000256" key="9">
    <source>
        <dbReference type="RuleBase" id="RU361205"/>
    </source>
</evidence>
<dbReference type="GO" id="GO:0046654">
    <property type="term" value="P:tetrahydrofolate biosynthetic process"/>
    <property type="evidence" value="ECO:0007669"/>
    <property type="project" value="UniProtKB-UniPathway"/>
</dbReference>
<dbReference type="UniPathway" id="UPA00077">
    <property type="reaction ID" value="UER00156"/>
</dbReference>
<protein>
    <recommendedName>
        <fullName evidence="4 9">Dihydropteroate synthase</fullName>
        <shortName evidence="9">DHPS</shortName>
        <ecNumber evidence="4 9">2.5.1.15</ecNumber>
    </recommendedName>
    <alternativeName>
        <fullName evidence="9">Dihydropteroate pyrophosphorylase</fullName>
    </alternativeName>
</protein>
<gene>
    <name evidence="11" type="primary">folP</name>
    <name evidence="11" type="ordered locus">RGE_33220</name>
</gene>
<dbReference type="NCBIfam" id="TIGR01496">
    <property type="entry name" value="DHPS"/>
    <property type="match status" value="1"/>
</dbReference>
<dbReference type="CDD" id="cd00739">
    <property type="entry name" value="DHPS"/>
    <property type="match status" value="1"/>
</dbReference>
<keyword evidence="6 9" id="KW-0479">Metal-binding</keyword>
<feature type="domain" description="Pterin-binding" evidence="10">
    <location>
        <begin position="21"/>
        <end position="273"/>
    </location>
</feature>
<evidence type="ECO:0000256" key="3">
    <source>
        <dbReference type="ARBA" id="ARBA00004763"/>
    </source>
</evidence>
<keyword evidence="7 9" id="KW-0460">Magnesium</keyword>
<evidence type="ECO:0000256" key="4">
    <source>
        <dbReference type="ARBA" id="ARBA00012458"/>
    </source>
</evidence>
<dbReference type="Proteomes" id="UP000007883">
    <property type="component" value="Chromosome"/>
</dbReference>
<comment type="catalytic activity">
    <reaction evidence="1">
        <text>(7,8-dihydropterin-6-yl)methyl diphosphate + 4-aminobenzoate = 7,8-dihydropteroate + diphosphate</text>
        <dbReference type="Rhea" id="RHEA:19949"/>
        <dbReference type="ChEBI" id="CHEBI:17836"/>
        <dbReference type="ChEBI" id="CHEBI:17839"/>
        <dbReference type="ChEBI" id="CHEBI:33019"/>
        <dbReference type="ChEBI" id="CHEBI:72950"/>
        <dbReference type="EC" id="2.5.1.15"/>
    </reaction>
</comment>
<sequence>MNDRPAAVWQTARFRIDLSRPQVMGIVNVTPDSFSDGGRYAELDAAKARCERLLEEGVDILDIGGESTRPGSRTPELAEETARVLPLVRHAVTLGVPVSVDTSTPELMRAVLDAGADIVNDVRSLARPGAVDALAAHTTAGVCLMHMRGEPGTMQALTEYGDVVAEVAAFLRERVAVLEAAGVARERITLDPGIGFAKTSEQNLELMARQHELLAEGLPLLLGWSRKSTLGKVTGRPVDERLVASVAAALMAVERGARIVRVHDVGATVDALKLWAAVAASRPSV</sequence>
<dbReference type="InterPro" id="IPR011005">
    <property type="entry name" value="Dihydropteroate_synth-like_sf"/>
</dbReference>
<dbReference type="InterPro" id="IPR006390">
    <property type="entry name" value="DHP_synth_dom"/>
</dbReference>
<keyword evidence="5 9" id="KW-0808">Transferase</keyword>
<reference evidence="11 12" key="1">
    <citation type="journal article" date="2012" name="J. Bacteriol.">
        <title>Complete genome sequence of phototrophic betaproteobacterium Rubrivivax gelatinosus IL144.</title>
        <authorList>
            <person name="Nagashima S."/>
            <person name="Kamimura A."/>
            <person name="Shimizu T."/>
            <person name="Nakamura-isaki S."/>
            <person name="Aono E."/>
            <person name="Sakamoto K."/>
            <person name="Ichikawa N."/>
            <person name="Nakazawa H."/>
            <person name="Sekine M."/>
            <person name="Yamazaki S."/>
            <person name="Fujita N."/>
            <person name="Shimada K."/>
            <person name="Hanada S."/>
            <person name="Nagashima K.V.P."/>
        </authorList>
    </citation>
    <scope>NUCLEOTIDE SEQUENCE [LARGE SCALE GENOMIC DNA]</scope>
    <source>
        <strain evidence="12">NBRC 100245 / IL144</strain>
    </source>
</reference>
<comment type="function">
    <text evidence="9">Catalyzes the condensation of para-aminobenzoate (pABA) with 6-hydroxymethyl-7,8-dihydropterin diphosphate (DHPt-PP) to form 7,8-dihydropteroate (H2Pte), the immediate precursor of folate derivatives.</text>
</comment>
<dbReference type="EMBL" id="AP012320">
    <property type="protein sequence ID" value="BAL96661.1"/>
    <property type="molecule type" value="Genomic_DNA"/>
</dbReference>
<accession>I0HUH4</accession>
<evidence type="ECO:0000313" key="12">
    <source>
        <dbReference type="Proteomes" id="UP000007883"/>
    </source>
</evidence>
<proteinExistence type="inferred from homology"/>
<evidence type="ECO:0000256" key="7">
    <source>
        <dbReference type="ARBA" id="ARBA00022842"/>
    </source>
</evidence>
<dbReference type="RefSeq" id="WP_014429522.1">
    <property type="nucleotide sequence ID" value="NC_017075.1"/>
</dbReference>
<evidence type="ECO:0000259" key="10">
    <source>
        <dbReference type="PROSITE" id="PS50972"/>
    </source>
</evidence>
<dbReference type="InterPro" id="IPR000489">
    <property type="entry name" value="Pterin-binding_dom"/>
</dbReference>